<gene>
    <name evidence="2" type="ORF">D6D28_09289</name>
</gene>
<feature type="region of interest" description="Disordered" evidence="1">
    <location>
        <begin position="170"/>
        <end position="198"/>
    </location>
</feature>
<protein>
    <submittedName>
        <fullName evidence="2">Uncharacterized protein</fullName>
    </submittedName>
</protein>
<feature type="compositionally biased region" description="Low complexity" evidence="1">
    <location>
        <begin position="170"/>
        <end position="191"/>
    </location>
</feature>
<evidence type="ECO:0000256" key="1">
    <source>
        <dbReference type="SAM" id="MobiDB-lite"/>
    </source>
</evidence>
<accession>A0A4S8S4V4</accession>
<name>A0A4S8S4V4_AURPU</name>
<comment type="caution">
    <text evidence="2">The sequence shown here is derived from an EMBL/GenBank/DDBJ whole genome shotgun (WGS) entry which is preliminary data.</text>
</comment>
<dbReference type="AlphaFoldDB" id="A0A4S8S4V4"/>
<feature type="region of interest" description="Disordered" evidence="1">
    <location>
        <begin position="78"/>
        <end position="143"/>
    </location>
</feature>
<evidence type="ECO:0000313" key="2">
    <source>
        <dbReference type="EMBL" id="THV65188.1"/>
    </source>
</evidence>
<dbReference type="EMBL" id="QZAF01000696">
    <property type="protein sequence ID" value="THV65188.1"/>
    <property type="molecule type" value="Genomic_DNA"/>
</dbReference>
<evidence type="ECO:0000313" key="3">
    <source>
        <dbReference type="Proteomes" id="UP000304951"/>
    </source>
</evidence>
<reference evidence="2 3" key="1">
    <citation type="submission" date="2018-10" db="EMBL/GenBank/DDBJ databases">
        <title>Fifty Aureobasidium pullulans genomes reveal a recombining polyextremotolerant generalist.</title>
        <authorList>
            <person name="Gostincar C."/>
            <person name="Turk M."/>
            <person name="Zajc J."/>
            <person name="Gunde-Cimerman N."/>
        </authorList>
    </citation>
    <scope>NUCLEOTIDE SEQUENCE [LARGE SCALE GENOMIC DNA]</scope>
    <source>
        <strain evidence="2 3">EXF-11900</strain>
    </source>
</reference>
<dbReference type="Proteomes" id="UP000304951">
    <property type="component" value="Unassembled WGS sequence"/>
</dbReference>
<proteinExistence type="predicted"/>
<organism evidence="2 3">
    <name type="scientific">Aureobasidium pullulans</name>
    <name type="common">Black yeast</name>
    <name type="synonym">Pullularia pullulans</name>
    <dbReference type="NCBI Taxonomy" id="5580"/>
    <lineage>
        <taxon>Eukaryota</taxon>
        <taxon>Fungi</taxon>
        <taxon>Dikarya</taxon>
        <taxon>Ascomycota</taxon>
        <taxon>Pezizomycotina</taxon>
        <taxon>Dothideomycetes</taxon>
        <taxon>Dothideomycetidae</taxon>
        <taxon>Dothideales</taxon>
        <taxon>Saccotheciaceae</taxon>
        <taxon>Aureobasidium</taxon>
    </lineage>
</organism>
<sequence>MCSSPPYTWKPHGYQPIPAPPPPPTPMLFAMPVLVATPCIAVPVKPFCPLNGMTVAGSETAAKGKELVTTKTTTAIKGTSTKTVTKTPSKPASSAAKAPSKAPSKVPSKVPSKAPSKAPSSAKCPCKPASSAPAKSTASKKSESSAAKTSDAVICKTVVSCTVVSKSSAATKASSKPPSAPPASVKAPSEAASDKTTASQKALKIKAITLPTPPLPGMKYIYPKHSTCLHVIPKQKVWEAPCTKNFTCKTFQVPTPITVNELVEQLLGREGDKCNGWALTEVQEKGDGEFEKGTCVEFGGDKAGGTLAAVGWTEKNGGERPPVWLVLHKV</sequence>